<keyword evidence="13" id="KW-0256">Endoplasmic reticulum</keyword>
<feature type="chain" id="PRO_5035811037" description="Auxin response factor" evidence="35">
    <location>
        <begin position="29"/>
        <end position="2320"/>
    </location>
</feature>
<dbReference type="CDD" id="cd10017">
    <property type="entry name" value="B3_DNA"/>
    <property type="match status" value="1"/>
</dbReference>
<evidence type="ECO:0000256" key="30">
    <source>
        <dbReference type="ARBA" id="ARBA00065357"/>
    </source>
</evidence>
<evidence type="ECO:0000256" key="33">
    <source>
        <dbReference type="RuleBase" id="RU004561"/>
    </source>
</evidence>
<evidence type="ECO:0000256" key="3">
    <source>
        <dbReference type="ARBA" id="ARBA00007853"/>
    </source>
</evidence>
<dbReference type="Pfam" id="PF06479">
    <property type="entry name" value="Ribonuc_2-5A"/>
    <property type="match status" value="1"/>
</dbReference>
<dbReference type="InterPro" id="IPR033389">
    <property type="entry name" value="AUX/IAA_dom"/>
</dbReference>
<keyword evidence="4" id="KW-0723">Serine/threonine-protein kinase</keyword>
<dbReference type="Pfam" id="PF12854">
    <property type="entry name" value="PPR_1"/>
    <property type="match status" value="1"/>
</dbReference>
<dbReference type="Pfam" id="PF13041">
    <property type="entry name" value="PPR_2"/>
    <property type="match status" value="3"/>
</dbReference>
<sequence>MPPRCRFLRHIFFLLLLLSPWIMSPCGGAADDVTYPIVPSSPGRRTILQIRHEPNTNFDVDPAGKVFLKQQSPAQTIWSFSTGSPMHSLYQAPLSANNNTENATEISRPHIIVEYLNNSKAASTVDGYHNWTVQDFFRQRPLVTDDGVTLGSETTTAYLLDGRSGRLIHVYKSTGDTKITNAMVKPASTEDFVNEPLLIRRTDSKLEHFSKTTGKLVWNLTVSHFRASLLCDPVFNSGYDLGPKLQTGIYMPLLCGSQIDIRGPEIVIRVHHDQPMNVKMLPSPSQNHLESENSIMPFGKARESRKLQEQRGHKYTYVFGQWSPVKLLAPLVLLGVVVSVFIKKFSSRGSDVSSKSVPSKKKKNRKSGKDANRQSVPRGQDQFELIEGGQMLLGFNNFPSGATDGRKIGKLFLSSKEIAKGSNGTVVFEGIYEGRPVAVKRIVRSHHEVAFKEIQNLIASDQHPNIIRWYGVEYDQDFVYLSLERCTCSLDDLIKSYLEFSVTKILGNNDSTEGVAAYKIQLDSLEGVIKGTNFWKVGGHPSPLMLKLMSDIVCGIVHLHELGIVHRDLKPQNVLISKEMTLSAKLSDMGISKRMSRDMSSLGHLATGSGSSGWQAPEQLLHGRQTRAVDMFSLGCLIFYTITGCKHPFGDDLERDVNIVKNKVDLFLVEHVPEASDLISRLLNPDPDLRPSATEVLLHPMFWNSEMRLSFLRDASDRVELENREADSEILKAMESTAPVAIGGKWDEKLEPVFITNIGRYRRYKYDSIRDLLRVIRNKLNHYRELPPEIQELVGTVPEGFDEYFAVRFPKLLIEVYRVISLYCREEEVFKNDDHIVRLILDQKSASGALETFRWASTFPGFVHSRSTYRALFHKLCVFRRFDTVYQLLDEMPESIGLPPDDAIFVTIIRGFGRARLTKRVISVVDLVSKFGIKPSLKVFNSILDVLVKEDIDIAREFFRRKMMASGIHGDEYTYGILMKGLCLTNRIGDGFKLLQIMKTSGVAPNTVVYNTLLHALCKNGKVGRARSLMSEMKEPNDVTFNILISAYCNEQKLIQSMVLLEKCFSLGLVPDVVTVTKVMEALCNEGRVSEALEVLERVESKGGNVDVVACNTLVKGYCALGKMRVAQRFFEEMERRGYLPNVETYNLLIAGFCDVGMLDSALDTFNDMKTDAIRWNFATFNTLIRGLSEGGRTDDGLKILELMQDSETVHGARIDPYNSVIYGFYKENRREDALEFLLKMEKLFPRAVDRSFKLISLCEKGGMDDVKTAYDQMIGEGGVPSVIVSHCLIHRYSQEGNIEETLELINDMVTRGYLPRSSTFNAVIIGFCKQDKVINGIKFVEDMAERGCVPDRESYNPLLEELCGKGDFQKAWLTFSRMVEKSIVPDSSMWSSLMLGELELEALIMNLQQIQRWLQAGKQREQDGSFASFENRDMSCSSSSGSEEDDEGFDAYRKGGYHAVRIGDQFAGGRYIAQRKLGWGQFSTVWLAYDTRTSNYVALKIQKSALQFAQAALHEIELLQAAADGDPANTKCVIRLIDDFKHAGPNGQHLCMVLEFLGDSLLRLIKYNRYKGMELSKVREICKCILTGLDYLHRELGMIHSDLKPENILLCSTIDPAKDPIRSGLTPILEKPEGNQNGTSTMNLIEKKLKRRAKKAAAKISGRRVSIVGLSETPKKNKRNLDGIDMRCKVVDFGNGCWADKKFAEEIQTRQYRAPEVILQSGYSYSVDMWSFACTAFELATGDMLFAPKEGNGYGEDEDHLALMMELLGKMPRKIAIGGARSKDYFDRHGDLKRIRRLKYWPLDRLLIDKYKLPEAEAREFAEFLCPIMDFAPEKRPTAQQCLQHPWLNLRTQNNEDQIEGQMSNMQIKDTSVHGGFSVPRKLAIECFPPLDMSQPLPAQELLTIDLHGNQWRFKHSYKGTPRRHLLTSGWNAFTTSKKLVAGNVIVFLRGETGELRVGIRRAGHQQKNIHSSLISIDSMRHGVIASAVHAFNNQCMFIVVYKPRSSQFIVSYNKFVDAVNNKFNVGSRFTMRFEGEDFSERRYSGTIIGVNDFSPHWMDSEWRSLEVKWDEFASFPRPDKVSPWDIEHLTPSLNVLRPSLLKNKRSREVNEIGSTSSHLLHPILTQGQEIGEPSMTSPMNVFLSYCDEIEDDETPSRMLMSYHVPTMPKLNYNNDQMVTPIEENITTNANASFRLFGVSLATSSVIKDLIEPMESYPKSEISKLSQEKKLGLGQTIPSPREIQSKQFSSTRSCTKVQMQGVPVGRALDLNVLNGYDHLIIELEKLFDLNGQLQTRNQWKIAFKDNEGNEKLVGDNPWP</sequence>
<gene>
    <name evidence="40" type="ORF">AARE701A_LOCUS8804</name>
</gene>
<evidence type="ECO:0000256" key="31">
    <source>
        <dbReference type="PROSITE-ProRule" id="PRU00708"/>
    </source>
</evidence>
<dbReference type="CDD" id="cd14136">
    <property type="entry name" value="STKc_SRPK"/>
    <property type="match status" value="1"/>
</dbReference>
<dbReference type="PROSITE" id="PS00107">
    <property type="entry name" value="PROTEIN_KINASE_ATP"/>
    <property type="match status" value="1"/>
</dbReference>
<keyword evidence="19" id="KW-0472">Membrane</keyword>
<dbReference type="GO" id="GO:0004674">
    <property type="term" value="F:protein serine/threonine kinase activity"/>
    <property type="evidence" value="ECO:0007669"/>
    <property type="project" value="UniProtKB-KW"/>
</dbReference>
<dbReference type="FunFam" id="1.10.510.10:FF:000425">
    <property type="entry name" value="Serine/threonine-protein kinase SRPK"/>
    <property type="match status" value="1"/>
</dbReference>
<feature type="repeat" description="PPR" evidence="31">
    <location>
        <begin position="1177"/>
        <end position="1211"/>
    </location>
</feature>
<dbReference type="FunFam" id="3.30.200.20:FF:000077">
    <property type="entry name" value="Putative Serine/threonine-protein kinase/endoribonuclease IRE1"/>
    <property type="match status" value="1"/>
</dbReference>
<protein>
    <recommendedName>
        <fullName evidence="33">Auxin response factor</fullName>
    </recommendedName>
</protein>
<dbReference type="SUPFAM" id="SSF101936">
    <property type="entry name" value="DNA-binding pseudobarrel domain"/>
    <property type="match status" value="1"/>
</dbReference>
<feature type="domain" description="KEN" evidence="38">
    <location>
        <begin position="705"/>
        <end position="836"/>
    </location>
</feature>
<evidence type="ECO:0000256" key="24">
    <source>
        <dbReference type="ARBA" id="ARBA00023230"/>
    </source>
</evidence>
<keyword evidence="23" id="KW-0508">mRNA splicing</keyword>
<evidence type="ECO:0000256" key="7">
    <source>
        <dbReference type="ARBA" id="ARBA00022692"/>
    </source>
</evidence>
<dbReference type="GO" id="GO:0005524">
    <property type="term" value="F:ATP binding"/>
    <property type="evidence" value="ECO:0007669"/>
    <property type="project" value="UniProtKB-UniRule"/>
</dbReference>
<comment type="catalytic activity">
    <reaction evidence="28">
        <text>L-threonyl-[protein] + ATP = O-phospho-L-threonyl-[protein] + ADP + H(+)</text>
        <dbReference type="Rhea" id="RHEA:46608"/>
        <dbReference type="Rhea" id="RHEA-COMP:11060"/>
        <dbReference type="Rhea" id="RHEA-COMP:11605"/>
        <dbReference type="ChEBI" id="CHEBI:15378"/>
        <dbReference type="ChEBI" id="CHEBI:30013"/>
        <dbReference type="ChEBI" id="CHEBI:30616"/>
        <dbReference type="ChEBI" id="CHEBI:61977"/>
        <dbReference type="ChEBI" id="CHEBI:456216"/>
        <dbReference type="EC" id="2.7.11.1"/>
    </reaction>
</comment>
<keyword evidence="9" id="KW-0677">Repeat</keyword>
<dbReference type="InterPro" id="IPR011990">
    <property type="entry name" value="TPR-like_helical_dom_sf"/>
</dbReference>
<dbReference type="SMART" id="SM01019">
    <property type="entry name" value="B3"/>
    <property type="match status" value="1"/>
</dbReference>
<feature type="region of interest" description="Disordered" evidence="34">
    <location>
        <begin position="349"/>
        <end position="380"/>
    </location>
</feature>
<feature type="domain" description="Protein kinase" evidence="36">
    <location>
        <begin position="1472"/>
        <end position="1849"/>
    </location>
</feature>
<feature type="repeat" description="PPR" evidence="31">
    <location>
        <begin position="971"/>
        <end position="1005"/>
    </location>
</feature>
<evidence type="ECO:0000256" key="4">
    <source>
        <dbReference type="ARBA" id="ARBA00022527"/>
    </source>
</evidence>
<dbReference type="GO" id="GO:0016787">
    <property type="term" value="F:hydrolase activity"/>
    <property type="evidence" value="ECO:0007669"/>
    <property type="project" value="UniProtKB-KW"/>
</dbReference>
<dbReference type="Proteomes" id="UP000682877">
    <property type="component" value="Chromosome 3"/>
</dbReference>
<comment type="catalytic activity">
    <reaction evidence="29">
        <text>L-seryl-[protein] + ATP = O-phospho-L-seryl-[protein] + ADP + H(+)</text>
        <dbReference type="Rhea" id="RHEA:17989"/>
        <dbReference type="Rhea" id="RHEA-COMP:9863"/>
        <dbReference type="Rhea" id="RHEA-COMP:11604"/>
        <dbReference type="ChEBI" id="CHEBI:15378"/>
        <dbReference type="ChEBI" id="CHEBI:29999"/>
        <dbReference type="ChEBI" id="CHEBI:30616"/>
        <dbReference type="ChEBI" id="CHEBI:83421"/>
        <dbReference type="ChEBI" id="CHEBI:456216"/>
        <dbReference type="EC" id="2.7.11.1"/>
    </reaction>
</comment>
<dbReference type="PROSITE" id="PS50011">
    <property type="entry name" value="PROTEIN_KINASE_DOM"/>
    <property type="match status" value="2"/>
</dbReference>
<dbReference type="CDD" id="cd13982">
    <property type="entry name" value="STKc_IRE1"/>
    <property type="match status" value="1"/>
</dbReference>
<dbReference type="GO" id="GO:0042742">
    <property type="term" value="P:defense response to bacterium"/>
    <property type="evidence" value="ECO:0007669"/>
    <property type="project" value="UniProtKB-ARBA"/>
</dbReference>
<evidence type="ECO:0000256" key="9">
    <source>
        <dbReference type="ARBA" id="ARBA00022737"/>
    </source>
</evidence>
<keyword evidence="5" id="KW-0507">mRNA processing</keyword>
<evidence type="ECO:0000256" key="6">
    <source>
        <dbReference type="ARBA" id="ARBA00022679"/>
    </source>
</evidence>
<dbReference type="InterPro" id="IPR000719">
    <property type="entry name" value="Prot_kinase_dom"/>
</dbReference>
<dbReference type="Gene3D" id="1.25.40.10">
    <property type="entry name" value="Tetratricopeptide repeat domain"/>
    <property type="match status" value="6"/>
</dbReference>
<dbReference type="GO" id="GO:0006397">
    <property type="term" value="P:mRNA processing"/>
    <property type="evidence" value="ECO:0007669"/>
    <property type="project" value="UniProtKB-KW"/>
</dbReference>
<dbReference type="GO" id="GO:0009751">
    <property type="term" value="P:response to salicylic acid"/>
    <property type="evidence" value="ECO:0007669"/>
    <property type="project" value="UniProtKB-ARBA"/>
</dbReference>
<feature type="repeat" description="PPR" evidence="31">
    <location>
        <begin position="1282"/>
        <end position="1316"/>
    </location>
</feature>
<dbReference type="GO" id="GO:0006355">
    <property type="term" value="P:regulation of DNA-templated transcription"/>
    <property type="evidence" value="ECO:0007669"/>
    <property type="project" value="InterPro"/>
</dbReference>
<dbReference type="EMBL" id="LR999453">
    <property type="protein sequence ID" value="CAE5986539.1"/>
    <property type="molecule type" value="Genomic_DNA"/>
</dbReference>
<dbReference type="InterPro" id="IPR038357">
    <property type="entry name" value="KEN_sf"/>
</dbReference>
<dbReference type="InterPro" id="IPR011009">
    <property type="entry name" value="Kinase-like_dom_sf"/>
</dbReference>
<evidence type="ECO:0000256" key="27">
    <source>
        <dbReference type="ARBA" id="ARBA00023294"/>
    </source>
</evidence>
<keyword evidence="11" id="KW-0418">Kinase</keyword>
<organism evidence="40 41">
    <name type="scientific">Arabidopsis arenosa</name>
    <name type="common">Sand rock-cress</name>
    <name type="synonym">Cardaminopsis arenosa</name>
    <dbReference type="NCBI Taxonomy" id="38785"/>
    <lineage>
        <taxon>Eukaryota</taxon>
        <taxon>Viridiplantae</taxon>
        <taxon>Streptophyta</taxon>
        <taxon>Embryophyta</taxon>
        <taxon>Tracheophyta</taxon>
        <taxon>Spermatophyta</taxon>
        <taxon>Magnoliopsida</taxon>
        <taxon>eudicotyledons</taxon>
        <taxon>Gunneridae</taxon>
        <taxon>Pentapetalae</taxon>
        <taxon>rosids</taxon>
        <taxon>malvids</taxon>
        <taxon>Brassicales</taxon>
        <taxon>Brassicaceae</taxon>
        <taxon>Camelineae</taxon>
        <taxon>Arabidopsis</taxon>
    </lineage>
</organism>
<dbReference type="InterPro" id="IPR053793">
    <property type="entry name" value="PB1-like"/>
</dbReference>
<keyword evidence="8 35" id="KW-0732">Signal</keyword>
<keyword evidence="14 32" id="KW-0067">ATP-binding</keyword>
<dbReference type="FunFam" id="1.20.1440.180:FF:000002">
    <property type="entry name" value="Serine/threonine-protein kinase/endoribonuclease IRE1"/>
    <property type="match status" value="1"/>
</dbReference>
<evidence type="ECO:0000256" key="2">
    <source>
        <dbReference type="ARBA" id="ARBA00004123"/>
    </source>
</evidence>
<evidence type="ECO:0000256" key="25">
    <source>
        <dbReference type="ARBA" id="ARBA00023242"/>
    </source>
</evidence>
<dbReference type="Gene3D" id="2.30.30.1040">
    <property type="match status" value="1"/>
</dbReference>
<dbReference type="FunFam" id="1.10.510.10:FF:000463">
    <property type="entry name" value="Serine/threonine-protein kinase/endoribonuclease IRE1a"/>
    <property type="match status" value="1"/>
</dbReference>
<evidence type="ECO:0000259" key="39">
    <source>
        <dbReference type="PROSITE" id="PS51745"/>
    </source>
</evidence>
<evidence type="ECO:0000259" key="37">
    <source>
        <dbReference type="PROSITE" id="PS50863"/>
    </source>
</evidence>
<dbReference type="GO" id="GO:0051082">
    <property type="term" value="F:unfolded protein binding"/>
    <property type="evidence" value="ECO:0007669"/>
    <property type="project" value="TreeGrafter"/>
</dbReference>
<keyword evidence="27 33" id="KW-0927">Auxin signaling pathway</keyword>
<keyword evidence="18 33" id="KW-0238">DNA-binding</keyword>
<keyword evidence="16" id="KW-1133">Transmembrane helix</keyword>
<dbReference type="GO" id="GO:0003677">
    <property type="term" value="F:DNA binding"/>
    <property type="evidence" value="ECO:0007669"/>
    <property type="project" value="UniProtKB-KW"/>
</dbReference>
<feature type="binding site" evidence="32">
    <location>
        <position position="1501"/>
    </location>
    <ligand>
        <name>ATP</name>
        <dbReference type="ChEBI" id="CHEBI:30616"/>
    </ligand>
</feature>
<evidence type="ECO:0000256" key="10">
    <source>
        <dbReference type="ARBA" id="ARBA00022741"/>
    </source>
</evidence>
<proteinExistence type="inferred from homology"/>
<evidence type="ECO:0000256" key="34">
    <source>
        <dbReference type="SAM" id="MobiDB-lite"/>
    </source>
</evidence>
<dbReference type="GO" id="GO:1990604">
    <property type="term" value="C:IRE1-TRAF2-ASK1 complex"/>
    <property type="evidence" value="ECO:0007669"/>
    <property type="project" value="TreeGrafter"/>
</dbReference>
<dbReference type="FunFam" id="2.30.30.1040:FF:000001">
    <property type="entry name" value="Auxin response factor"/>
    <property type="match status" value="1"/>
</dbReference>
<dbReference type="SUPFAM" id="SSF54277">
    <property type="entry name" value="CAD &amp; PB1 domains"/>
    <property type="match status" value="1"/>
</dbReference>
<dbReference type="InterPro" id="IPR003340">
    <property type="entry name" value="B3_DNA-bd"/>
</dbReference>
<comment type="function">
    <text evidence="33">Auxin response factors (ARFs) are transcriptional factors that bind specifically to the DNA sequence 5'-TGTCTC-3' found in the auxin-responsive promoter elements (AuxREs).</text>
</comment>
<dbReference type="Gene3D" id="1.20.1440.180">
    <property type="entry name" value="KEN domain"/>
    <property type="match status" value="1"/>
</dbReference>
<dbReference type="Gene3D" id="2.40.330.10">
    <property type="entry name" value="DNA-binding pseudobarrel domain"/>
    <property type="match status" value="1"/>
</dbReference>
<evidence type="ECO:0000313" key="41">
    <source>
        <dbReference type="Proteomes" id="UP000682877"/>
    </source>
</evidence>
<dbReference type="InterPro" id="IPR045133">
    <property type="entry name" value="IRE1/2-like"/>
</dbReference>
<dbReference type="SMART" id="SM00220">
    <property type="entry name" value="S_TKc"/>
    <property type="match status" value="2"/>
</dbReference>
<evidence type="ECO:0000259" key="38">
    <source>
        <dbReference type="PROSITE" id="PS51392"/>
    </source>
</evidence>
<evidence type="ECO:0000256" key="5">
    <source>
        <dbReference type="ARBA" id="ARBA00022664"/>
    </source>
</evidence>
<keyword evidence="25 33" id="KW-0539">Nucleus</keyword>
<evidence type="ECO:0000259" key="36">
    <source>
        <dbReference type="PROSITE" id="PS50011"/>
    </source>
</evidence>
<dbReference type="InterPro" id="IPR002885">
    <property type="entry name" value="PPR_rpt"/>
</dbReference>
<keyword evidence="20" id="KW-1015">Disulfide bond</keyword>
<dbReference type="CDD" id="cd10422">
    <property type="entry name" value="RNase_Ire1"/>
    <property type="match status" value="1"/>
</dbReference>
<evidence type="ECO:0000256" key="21">
    <source>
        <dbReference type="ARBA" id="ARBA00023163"/>
    </source>
</evidence>
<dbReference type="Pfam" id="PF06507">
    <property type="entry name" value="ARF_AD"/>
    <property type="match status" value="1"/>
</dbReference>
<keyword evidence="12" id="KW-0378">Hydrolase</keyword>
<dbReference type="PROSITE" id="PS51375">
    <property type="entry name" value="PPR"/>
    <property type="match status" value="9"/>
</dbReference>
<evidence type="ECO:0000256" key="15">
    <source>
        <dbReference type="ARBA" id="ARBA00022859"/>
    </source>
</evidence>
<evidence type="ECO:0000256" key="22">
    <source>
        <dbReference type="ARBA" id="ARBA00023180"/>
    </source>
</evidence>
<dbReference type="InterPro" id="IPR010513">
    <property type="entry name" value="KEN_dom"/>
</dbReference>
<evidence type="ECO:0000256" key="17">
    <source>
        <dbReference type="ARBA" id="ARBA00023015"/>
    </source>
</evidence>
<evidence type="ECO:0000256" key="35">
    <source>
        <dbReference type="SAM" id="SignalP"/>
    </source>
</evidence>
<dbReference type="Pfam" id="PF00069">
    <property type="entry name" value="Pkinase"/>
    <property type="match status" value="3"/>
</dbReference>
<evidence type="ECO:0000256" key="32">
    <source>
        <dbReference type="PROSITE-ProRule" id="PRU10141"/>
    </source>
</evidence>
<dbReference type="InterPro" id="IPR015300">
    <property type="entry name" value="DNA-bd_pseudobarrel_sf"/>
</dbReference>
<dbReference type="Pfam" id="PF13812">
    <property type="entry name" value="PPR_3"/>
    <property type="match status" value="1"/>
</dbReference>
<keyword evidence="10 32" id="KW-0547">Nucleotide-binding</keyword>
<feature type="repeat" description="PPR" evidence="31">
    <location>
        <begin position="1107"/>
        <end position="1141"/>
    </location>
</feature>
<evidence type="ECO:0000256" key="20">
    <source>
        <dbReference type="ARBA" id="ARBA00023157"/>
    </source>
</evidence>
<feature type="repeat" description="PPR" evidence="31">
    <location>
        <begin position="1006"/>
        <end position="1040"/>
    </location>
</feature>
<keyword evidence="6" id="KW-0808">Transferase</keyword>
<dbReference type="InterPro" id="IPR008271">
    <property type="entry name" value="Ser/Thr_kinase_AS"/>
</dbReference>
<feature type="domain" description="TF-B3" evidence="37">
    <location>
        <begin position="1863"/>
        <end position="1965"/>
    </location>
</feature>
<keyword evidence="21 33" id="KW-0804">Transcription</keyword>
<dbReference type="NCBIfam" id="TIGR00756">
    <property type="entry name" value="PPR"/>
    <property type="match status" value="8"/>
</dbReference>
<dbReference type="Pfam" id="PF02309">
    <property type="entry name" value="AUX_IAA"/>
    <property type="match status" value="1"/>
</dbReference>
<dbReference type="Gene3D" id="3.10.20.90">
    <property type="entry name" value="Phosphatidylinositol 3-kinase Catalytic Subunit, Chain A, domain 1"/>
    <property type="match status" value="1"/>
</dbReference>
<feature type="repeat" description="PPR" evidence="31">
    <location>
        <begin position="1072"/>
        <end position="1106"/>
    </location>
</feature>
<evidence type="ECO:0000256" key="18">
    <source>
        <dbReference type="ARBA" id="ARBA00023125"/>
    </source>
</evidence>
<evidence type="ECO:0000256" key="11">
    <source>
        <dbReference type="ARBA" id="ARBA00022777"/>
    </source>
</evidence>
<dbReference type="GO" id="GO:0009734">
    <property type="term" value="P:auxin-activated signaling pathway"/>
    <property type="evidence" value="ECO:0007669"/>
    <property type="project" value="UniProtKB-KW"/>
</dbReference>
<dbReference type="GO" id="GO:0002376">
    <property type="term" value="P:immune system process"/>
    <property type="evidence" value="ECO:0007669"/>
    <property type="project" value="UniProtKB-KW"/>
</dbReference>
<evidence type="ECO:0000256" key="23">
    <source>
        <dbReference type="ARBA" id="ARBA00023187"/>
    </source>
</evidence>
<reference evidence="40" key="1">
    <citation type="submission" date="2021-01" db="EMBL/GenBank/DDBJ databases">
        <authorList>
            <person name="Bezrukov I."/>
        </authorList>
    </citation>
    <scope>NUCLEOTIDE SEQUENCE</scope>
</reference>
<feature type="repeat" description="PPR" evidence="31">
    <location>
        <begin position="1317"/>
        <end position="1351"/>
    </location>
</feature>
<dbReference type="InterPro" id="IPR010525">
    <property type="entry name" value="ARF_dom"/>
</dbReference>
<feature type="domain" description="Protein kinase" evidence="36">
    <location>
        <begin position="412"/>
        <end position="702"/>
    </location>
</feature>
<keyword evidence="15" id="KW-0391">Immunity</keyword>
<dbReference type="InterPro" id="IPR017441">
    <property type="entry name" value="Protein_kinase_ATP_BS"/>
</dbReference>
<keyword evidence="41" id="KW-1185">Reference proteome</keyword>
<evidence type="ECO:0000256" key="1">
    <source>
        <dbReference type="ARBA" id="ARBA00004115"/>
    </source>
</evidence>
<feature type="signal peptide" evidence="35">
    <location>
        <begin position="1"/>
        <end position="28"/>
    </location>
</feature>
<comment type="subcellular location">
    <subcellularLocation>
        <location evidence="1">Endoplasmic reticulum membrane</location>
        <topology evidence="1">Single-pass type I membrane protein</topology>
    </subcellularLocation>
    <subcellularLocation>
        <location evidence="2 33">Nucleus</location>
    </subcellularLocation>
</comment>
<dbReference type="Gene3D" id="1.10.510.10">
    <property type="entry name" value="Transferase(Phosphotransferase) domain 1"/>
    <property type="match status" value="2"/>
</dbReference>
<keyword evidence="26" id="KW-0511">Multifunctional enzyme</keyword>
<evidence type="ECO:0000256" key="29">
    <source>
        <dbReference type="ARBA" id="ARBA00048679"/>
    </source>
</evidence>
<dbReference type="GO" id="GO:0004521">
    <property type="term" value="F:RNA endonuclease activity"/>
    <property type="evidence" value="ECO:0007669"/>
    <property type="project" value="InterPro"/>
</dbReference>
<dbReference type="PROSITE" id="PS50863">
    <property type="entry name" value="B3"/>
    <property type="match status" value="1"/>
</dbReference>
<evidence type="ECO:0000256" key="13">
    <source>
        <dbReference type="ARBA" id="ARBA00022824"/>
    </source>
</evidence>
<dbReference type="FunFam" id="3.30.200.20:FF:000303">
    <property type="entry name" value="Protein kinase superfamily protein"/>
    <property type="match status" value="1"/>
</dbReference>
<dbReference type="PANTHER" id="PTHR13954">
    <property type="entry name" value="IRE1-RELATED"/>
    <property type="match status" value="1"/>
</dbReference>
<comment type="subunit">
    <text evidence="33">Homodimers and heterodimers.</text>
</comment>
<comment type="subunit">
    <text evidence="30">Homodimer; disulfide-linked. Dimer formation is driven by hydrophobic interactions within the N-terminal luminal domains and stabilized by disulfide bridges.</text>
</comment>
<evidence type="ECO:0000256" key="14">
    <source>
        <dbReference type="ARBA" id="ARBA00022840"/>
    </source>
</evidence>
<dbReference type="SMART" id="SM00580">
    <property type="entry name" value="PUG"/>
    <property type="match status" value="1"/>
</dbReference>
<evidence type="ECO:0000313" key="40">
    <source>
        <dbReference type="EMBL" id="CAE5986539.1"/>
    </source>
</evidence>
<evidence type="ECO:0000256" key="26">
    <source>
        <dbReference type="ARBA" id="ARBA00023268"/>
    </source>
</evidence>
<keyword evidence="17 33" id="KW-0805">Transcription regulation</keyword>
<feature type="domain" description="PB1" evidence="39">
    <location>
        <begin position="2253"/>
        <end position="2320"/>
    </location>
</feature>
<keyword evidence="7" id="KW-0812">Transmembrane</keyword>
<dbReference type="Pfam" id="PF01535">
    <property type="entry name" value="PPR"/>
    <property type="match status" value="4"/>
</dbReference>
<evidence type="ECO:0000256" key="12">
    <source>
        <dbReference type="ARBA" id="ARBA00022801"/>
    </source>
</evidence>
<evidence type="ECO:0000256" key="16">
    <source>
        <dbReference type="ARBA" id="ARBA00022989"/>
    </source>
</evidence>
<accession>A0A8S1ZZ59</accession>
<dbReference type="Pfam" id="PF02362">
    <property type="entry name" value="B3"/>
    <property type="match status" value="1"/>
</dbReference>
<dbReference type="GO" id="GO:0008380">
    <property type="term" value="P:RNA splicing"/>
    <property type="evidence" value="ECO:0007669"/>
    <property type="project" value="UniProtKB-KW"/>
</dbReference>
<dbReference type="GO" id="GO:0036498">
    <property type="term" value="P:IRE1-mediated unfolded protein response"/>
    <property type="evidence" value="ECO:0007669"/>
    <property type="project" value="TreeGrafter"/>
</dbReference>
<evidence type="ECO:0000256" key="8">
    <source>
        <dbReference type="ARBA" id="ARBA00022729"/>
    </source>
</evidence>
<feature type="repeat" description="PPR" evidence="31">
    <location>
        <begin position="1142"/>
        <end position="1176"/>
    </location>
</feature>
<keyword evidence="24" id="KW-0834">Unfolded protein response</keyword>
<evidence type="ECO:0000256" key="28">
    <source>
        <dbReference type="ARBA" id="ARBA00047899"/>
    </source>
</evidence>
<dbReference type="PROSITE" id="PS00108">
    <property type="entry name" value="PROTEIN_KINASE_ST"/>
    <property type="match status" value="2"/>
</dbReference>
<dbReference type="PANTHER" id="PTHR13954:SF6">
    <property type="entry name" value="NON-SPECIFIC SERINE_THREONINE PROTEIN KINASE"/>
    <property type="match status" value="1"/>
</dbReference>
<dbReference type="SUPFAM" id="SSF56112">
    <property type="entry name" value="Protein kinase-like (PK-like)"/>
    <property type="match status" value="2"/>
</dbReference>
<comment type="similarity">
    <text evidence="3 33">Belongs to the ARF family.</text>
</comment>
<dbReference type="PROSITE" id="PS51745">
    <property type="entry name" value="PB1"/>
    <property type="match status" value="1"/>
</dbReference>
<dbReference type="PROSITE" id="PS51392">
    <property type="entry name" value="KEN"/>
    <property type="match status" value="1"/>
</dbReference>
<dbReference type="FunFam" id="2.40.330.10:FF:000001">
    <property type="entry name" value="Auxin response factor"/>
    <property type="match status" value="1"/>
</dbReference>
<keyword evidence="22" id="KW-0325">Glycoprotein</keyword>
<dbReference type="Gene3D" id="3.30.200.20">
    <property type="entry name" value="Phosphorylase Kinase, domain 1"/>
    <property type="match status" value="2"/>
</dbReference>
<dbReference type="GO" id="GO:0005634">
    <property type="term" value="C:nucleus"/>
    <property type="evidence" value="ECO:0007669"/>
    <property type="project" value="UniProtKB-SubCell"/>
</dbReference>
<name>A0A8S1ZZ59_ARAAE</name>
<evidence type="ECO:0000256" key="19">
    <source>
        <dbReference type="ARBA" id="ARBA00023136"/>
    </source>
</evidence>
<feature type="repeat" description="PPR" evidence="31">
    <location>
        <begin position="1352"/>
        <end position="1386"/>
    </location>
</feature>